<dbReference type="InterPro" id="IPR000835">
    <property type="entry name" value="HTH_MarR-typ"/>
</dbReference>
<dbReference type="PANTHER" id="PTHR42756">
    <property type="entry name" value="TRANSCRIPTIONAL REGULATOR, MARR"/>
    <property type="match status" value="1"/>
</dbReference>
<keyword evidence="3" id="KW-0804">Transcription</keyword>
<dbReference type="EMBL" id="JAGIOD010000001">
    <property type="protein sequence ID" value="MBP2380336.1"/>
    <property type="molecule type" value="Genomic_DNA"/>
</dbReference>
<keyword evidence="1" id="KW-0805">Transcription regulation</keyword>
<keyword evidence="6" id="KW-1185">Reference proteome</keyword>
<dbReference type="Proteomes" id="UP001519290">
    <property type="component" value="Unassembled WGS sequence"/>
</dbReference>
<evidence type="ECO:0000313" key="5">
    <source>
        <dbReference type="EMBL" id="MBP2380336.1"/>
    </source>
</evidence>
<dbReference type="SMART" id="SM00347">
    <property type="entry name" value="HTH_MARR"/>
    <property type="match status" value="1"/>
</dbReference>
<dbReference type="Pfam" id="PF01047">
    <property type="entry name" value="MarR"/>
    <property type="match status" value="1"/>
</dbReference>
<dbReference type="PROSITE" id="PS50995">
    <property type="entry name" value="HTH_MARR_2"/>
    <property type="match status" value="1"/>
</dbReference>
<comment type="caution">
    <text evidence="5">The sequence shown here is derived from an EMBL/GenBank/DDBJ whole genome shotgun (WGS) entry which is preliminary data.</text>
</comment>
<reference evidence="5 6" key="1">
    <citation type="submission" date="2021-03" db="EMBL/GenBank/DDBJ databases">
        <title>Sequencing the genomes of 1000 actinobacteria strains.</title>
        <authorList>
            <person name="Klenk H.-P."/>
        </authorList>
    </citation>
    <scope>NUCLEOTIDE SEQUENCE [LARGE SCALE GENOMIC DNA]</scope>
    <source>
        <strain evidence="5 6">DSM 14566</strain>
    </source>
</reference>
<dbReference type="CDD" id="cd00090">
    <property type="entry name" value="HTH_ARSR"/>
    <property type="match status" value="1"/>
</dbReference>
<dbReference type="PRINTS" id="PR00598">
    <property type="entry name" value="HTHMARR"/>
</dbReference>
<accession>A0ABS4WW72</accession>
<organism evidence="5 6">
    <name type="scientific">Brachybacterium sacelli</name>
    <dbReference type="NCBI Taxonomy" id="173364"/>
    <lineage>
        <taxon>Bacteria</taxon>
        <taxon>Bacillati</taxon>
        <taxon>Actinomycetota</taxon>
        <taxon>Actinomycetes</taxon>
        <taxon>Micrococcales</taxon>
        <taxon>Dermabacteraceae</taxon>
        <taxon>Brachybacterium</taxon>
    </lineage>
</organism>
<keyword evidence="2 5" id="KW-0238">DNA-binding</keyword>
<feature type="domain" description="HTH marR-type" evidence="4">
    <location>
        <begin position="9"/>
        <end position="142"/>
    </location>
</feature>
<protein>
    <submittedName>
        <fullName evidence="5">DNA-binding MarR family transcriptional regulator</fullName>
    </submittedName>
</protein>
<dbReference type="Gene3D" id="1.10.10.10">
    <property type="entry name" value="Winged helix-like DNA-binding domain superfamily/Winged helix DNA-binding domain"/>
    <property type="match status" value="1"/>
</dbReference>
<evidence type="ECO:0000313" key="6">
    <source>
        <dbReference type="Proteomes" id="UP001519290"/>
    </source>
</evidence>
<dbReference type="InterPro" id="IPR036390">
    <property type="entry name" value="WH_DNA-bd_sf"/>
</dbReference>
<sequence length="180" mass="19697">MKYCGMHDVERTANLLGATSLALTDRFLREATRERGLSTSSAAALVTLHADPGLSVSELGRRVGLSQPAAARMVDALEAHGLVERRHGTATQRRRRVHPTTQGHQLAHRVLDDRNDPLVHALSHLEESDQQVLAGLLEKILRQVHAEVGQGQRICRLCDRDRCLRSAPCPVGQAERGEGG</sequence>
<dbReference type="InterPro" id="IPR036388">
    <property type="entry name" value="WH-like_DNA-bd_sf"/>
</dbReference>
<name>A0ABS4WW72_9MICO</name>
<dbReference type="GO" id="GO:0003677">
    <property type="term" value="F:DNA binding"/>
    <property type="evidence" value="ECO:0007669"/>
    <property type="project" value="UniProtKB-KW"/>
</dbReference>
<dbReference type="PANTHER" id="PTHR42756:SF1">
    <property type="entry name" value="TRANSCRIPTIONAL REPRESSOR OF EMRAB OPERON"/>
    <property type="match status" value="1"/>
</dbReference>
<evidence type="ECO:0000256" key="1">
    <source>
        <dbReference type="ARBA" id="ARBA00023015"/>
    </source>
</evidence>
<dbReference type="InterPro" id="IPR011991">
    <property type="entry name" value="ArsR-like_HTH"/>
</dbReference>
<gene>
    <name evidence="5" type="ORF">JOF43_000293</name>
</gene>
<dbReference type="RefSeq" id="WP_209898115.1">
    <property type="nucleotide sequence ID" value="NZ_JAGIOD010000001.1"/>
</dbReference>
<evidence type="ECO:0000256" key="3">
    <source>
        <dbReference type="ARBA" id="ARBA00023163"/>
    </source>
</evidence>
<dbReference type="SUPFAM" id="SSF46785">
    <property type="entry name" value="Winged helix' DNA-binding domain"/>
    <property type="match status" value="1"/>
</dbReference>
<evidence type="ECO:0000259" key="4">
    <source>
        <dbReference type="PROSITE" id="PS50995"/>
    </source>
</evidence>
<proteinExistence type="predicted"/>
<evidence type="ECO:0000256" key="2">
    <source>
        <dbReference type="ARBA" id="ARBA00023125"/>
    </source>
</evidence>